<reference evidence="2 3" key="1">
    <citation type="submission" date="2018-07" db="EMBL/GenBank/DDBJ databases">
        <title>Genomic Encyclopedia of Type Strains, Phase IV (KMG-IV): sequencing the most valuable type-strain genomes for metagenomic binning, comparative biology and taxonomic classification.</title>
        <authorList>
            <person name="Goeker M."/>
        </authorList>
    </citation>
    <scope>NUCLEOTIDE SEQUENCE [LARGE SCALE GENOMIC DNA]</scope>
    <source>
        <strain evidence="2 3">DSM 25528</strain>
    </source>
</reference>
<dbReference type="InterPro" id="IPR011051">
    <property type="entry name" value="RmlC_Cupin_sf"/>
</dbReference>
<organism evidence="2 3">
    <name type="scientific">Ciceribacter lividus</name>
    <dbReference type="NCBI Taxonomy" id="1197950"/>
    <lineage>
        <taxon>Bacteria</taxon>
        <taxon>Pseudomonadati</taxon>
        <taxon>Pseudomonadota</taxon>
        <taxon>Alphaproteobacteria</taxon>
        <taxon>Hyphomicrobiales</taxon>
        <taxon>Rhizobiaceae</taxon>
        <taxon>Ciceribacter</taxon>
    </lineage>
</organism>
<feature type="domain" description="Cupin type-2" evidence="1">
    <location>
        <begin position="57"/>
        <end position="122"/>
    </location>
</feature>
<dbReference type="InterPro" id="IPR047263">
    <property type="entry name" value="HNL-like_cupin"/>
</dbReference>
<proteinExistence type="predicted"/>
<dbReference type="Gene3D" id="2.60.120.10">
    <property type="entry name" value="Jelly Rolls"/>
    <property type="match status" value="1"/>
</dbReference>
<dbReference type="SUPFAM" id="SSF51182">
    <property type="entry name" value="RmlC-like cupins"/>
    <property type="match status" value="1"/>
</dbReference>
<dbReference type="InterPro" id="IPR013096">
    <property type="entry name" value="Cupin_2"/>
</dbReference>
<dbReference type="InterPro" id="IPR014710">
    <property type="entry name" value="RmlC-like_jellyroll"/>
</dbReference>
<dbReference type="PANTHER" id="PTHR43698:SF1">
    <property type="entry name" value="BLL4564 PROTEIN"/>
    <property type="match status" value="1"/>
</dbReference>
<keyword evidence="3" id="KW-1185">Reference proteome</keyword>
<protein>
    <submittedName>
        <fullName evidence="2">Quercetin dioxygenase-like cupin family protein</fullName>
    </submittedName>
</protein>
<dbReference type="PANTHER" id="PTHR43698">
    <property type="entry name" value="RIBD C-TERMINAL DOMAIN CONTAINING PROTEIN"/>
    <property type="match status" value="1"/>
</dbReference>
<dbReference type="RefSeq" id="WP_114363741.1">
    <property type="nucleotide sequence ID" value="NZ_QPIX01000007.1"/>
</dbReference>
<name>A0A6I7HLR0_9HYPH</name>
<comment type="caution">
    <text evidence="2">The sequence shown here is derived from an EMBL/GenBank/DDBJ whole genome shotgun (WGS) entry which is preliminary data.</text>
</comment>
<dbReference type="GO" id="GO:0051213">
    <property type="term" value="F:dioxygenase activity"/>
    <property type="evidence" value="ECO:0007669"/>
    <property type="project" value="UniProtKB-KW"/>
</dbReference>
<sequence>MSSAFDMQEGCPATMRLFRAGEGITAAPEGVASGAFLVQMLLSSRTEGEMTAMRAFVPPGVVSHWHSHPRGQLLFVLDGVGLVQREGGEPVEIRTGDAVWFAPGERHWHGAAPVSPFSYLSVQPVMKGKAVEWLGPVEQEGFQR</sequence>
<evidence type="ECO:0000313" key="2">
    <source>
        <dbReference type="EMBL" id="RCW23325.1"/>
    </source>
</evidence>
<dbReference type="EMBL" id="QPIX01000007">
    <property type="protein sequence ID" value="RCW23325.1"/>
    <property type="molecule type" value="Genomic_DNA"/>
</dbReference>
<dbReference type="CDD" id="cd02233">
    <property type="entry name" value="cupin_HNL-like"/>
    <property type="match status" value="1"/>
</dbReference>
<dbReference type="AlphaFoldDB" id="A0A6I7HLR0"/>
<keyword evidence="2" id="KW-0223">Dioxygenase</keyword>
<evidence type="ECO:0000313" key="3">
    <source>
        <dbReference type="Proteomes" id="UP000252582"/>
    </source>
</evidence>
<accession>A0A6I7HLR0</accession>
<gene>
    <name evidence="2" type="ORF">DFR48_107197</name>
</gene>
<keyword evidence="2" id="KW-0560">Oxidoreductase</keyword>
<dbReference type="Proteomes" id="UP000252582">
    <property type="component" value="Unassembled WGS sequence"/>
</dbReference>
<dbReference type="Pfam" id="PF07883">
    <property type="entry name" value="Cupin_2"/>
    <property type="match status" value="1"/>
</dbReference>
<evidence type="ECO:0000259" key="1">
    <source>
        <dbReference type="Pfam" id="PF07883"/>
    </source>
</evidence>